<dbReference type="SUPFAM" id="SSF50729">
    <property type="entry name" value="PH domain-like"/>
    <property type="match status" value="1"/>
</dbReference>
<dbReference type="PANTHER" id="PTHR45845">
    <property type="entry name" value="RHO GUANINE NUCLEOTIDE EXCHANGE FACTOR-RELATED"/>
    <property type="match status" value="1"/>
</dbReference>
<feature type="domain" description="PH" evidence="2">
    <location>
        <begin position="1411"/>
        <end position="1519"/>
    </location>
</feature>
<evidence type="ECO:0000259" key="3">
    <source>
        <dbReference type="PROSITE" id="PS50010"/>
    </source>
</evidence>
<dbReference type="InterPro" id="IPR035899">
    <property type="entry name" value="DBL_dom_sf"/>
</dbReference>
<proteinExistence type="predicted"/>
<dbReference type="SUPFAM" id="SSF46966">
    <property type="entry name" value="Spectrin repeat"/>
    <property type="match status" value="1"/>
</dbReference>
<feature type="domain" description="DH" evidence="3">
    <location>
        <begin position="1222"/>
        <end position="1399"/>
    </location>
</feature>
<accession>A0ABM1KHL4</accession>
<keyword evidence="4" id="KW-1185">Reference proteome</keyword>
<dbReference type="SMART" id="SM00233">
    <property type="entry name" value="PH"/>
    <property type="match status" value="1"/>
</dbReference>
<feature type="region of interest" description="Disordered" evidence="1">
    <location>
        <begin position="1579"/>
        <end position="1603"/>
    </location>
</feature>
<dbReference type="InterPro" id="IPR001849">
    <property type="entry name" value="PH_domain"/>
</dbReference>
<feature type="region of interest" description="Disordered" evidence="1">
    <location>
        <begin position="1046"/>
        <end position="1083"/>
    </location>
</feature>
<feature type="region of interest" description="Disordered" evidence="1">
    <location>
        <begin position="1644"/>
        <end position="1668"/>
    </location>
</feature>
<name>A0ABM1KHL4_GEKJA</name>
<dbReference type="InterPro" id="IPR052231">
    <property type="entry name" value="Rho_GEF_signaling-related"/>
</dbReference>
<dbReference type="Pfam" id="PF00621">
    <property type="entry name" value="RhoGEF"/>
    <property type="match status" value="1"/>
</dbReference>
<dbReference type="InterPro" id="IPR000219">
    <property type="entry name" value="DH_dom"/>
</dbReference>
<dbReference type="Pfam" id="PF22697">
    <property type="entry name" value="SOS1_NGEF_PH"/>
    <property type="match status" value="1"/>
</dbReference>
<dbReference type="SUPFAM" id="SSF48065">
    <property type="entry name" value="DBL homology domain (DH-domain)"/>
    <property type="match status" value="1"/>
</dbReference>
<evidence type="ECO:0000256" key="1">
    <source>
        <dbReference type="SAM" id="MobiDB-lite"/>
    </source>
</evidence>
<dbReference type="PROSITE" id="PS50003">
    <property type="entry name" value="PH_DOMAIN"/>
    <property type="match status" value="1"/>
</dbReference>
<reference evidence="5" key="1">
    <citation type="submission" date="2025-08" db="UniProtKB">
        <authorList>
            <consortium name="RefSeq"/>
        </authorList>
    </citation>
    <scope>IDENTIFICATION</scope>
</reference>
<dbReference type="PROSITE" id="PS50010">
    <property type="entry name" value="DH_2"/>
    <property type="match status" value="1"/>
</dbReference>
<dbReference type="CDD" id="cd13242">
    <property type="entry name" value="PH_puratrophin-1"/>
    <property type="match status" value="1"/>
</dbReference>
<evidence type="ECO:0000313" key="5">
    <source>
        <dbReference type="RefSeq" id="XP_015273201.1"/>
    </source>
</evidence>
<dbReference type="SMART" id="SM00325">
    <property type="entry name" value="RhoGEF"/>
    <property type="match status" value="1"/>
</dbReference>
<feature type="compositionally biased region" description="Low complexity" evidence="1">
    <location>
        <begin position="1658"/>
        <end position="1668"/>
    </location>
</feature>
<feature type="region of interest" description="Disordered" evidence="1">
    <location>
        <begin position="1685"/>
        <end position="1752"/>
    </location>
</feature>
<feature type="compositionally biased region" description="Basic and acidic residues" evidence="1">
    <location>
        <begin position="1208"/>
        <end position="1217"/>
    </location>
</feature>
<feature type="compositionally biased region" description="Low complexity" evidence="1">
    <location>
        <begin position="240"/>
        <end position="250"/>
    </location>
</feature>
<feature type="compositionally biased region" description="Polar residues" evidence="1">
    <location>
        <begin position="389"/>
        <end position="398"/>
    </location>
</feature>
<dbReference type="CDD" id="cd00160">
    <property type="entry name" value="RhoGEF"/>
    <property type="match status" value="1"/>
</dbReference>
<dbReference type="RefSeq" id="XP_015273201.1">
    <property type="nucleotide sequence ID" value="XM_015417715.1"/>
</dbReference>
<feature type="region of interest" description="Disordered" evidence="1">
    <location>
        <begin position="234"/>
        <end position="326"/>
    </location>
</feature>
<feature type="compositionally biased region" description="Low complexity" evidence="1">
    <location>
        <begin position="1589"/>
        <end position="1603"/>
    </location>
</feature>
<dbReference type="Proteomes" id="UP000694871">
    <property type="component" value="Unplaced"/>
</dbReference>
<dbReference type="InterPro" id="IPR055251">
    <property type="entry name" value="SOS1_NGEF_PH"/>
</dbReference>
<dbReference type="Gene3D" id="1.20.58.60">
    <property type="match status" value="1"/>
</dbReference>
<feature type="compositionally biased region" description="Basic and acidic residues" evidence="1">
    <location>
        <begin position="293"/>
        <end position="302"/>
    </location>
</feature>
<feature type="region of interest" description="Disordered" evidence="1">
    <location>
        <begin position="462"/>
        <end position="512"/>
    </location>
</feature>
<feature type="compositionally biased region" description="Polar residues" evidence="1">
    <location>
        <begin position="1648"/>
        <end position="1657"/>
    </location>
</feature>
<organism evidence="4 5">
    <name type="scientific">Gekko japonicus</name>
    <name type="common">Schlegel's Japanese gecko</name>
    <dbReference type="NCBI Taxonomy" id="146911"/>
    <lineage>
        <taxon>Eukaryota</taxon>
        <taxon>Metazoa</taxon>
        <taxon>Chordata</taxon>
        <taxon>Craniata</taxon>
        <taxon>Vertebrata</taxon>
        <taxon>Euteleostomi</taxon>
        <taxon>Lepidosauria</taxon>
        <taxon>Squamata</taxon>
        <taxon>Bifurcata</taxon>
        <taxon>Gekkota</taxon>
        <taxon>Gekkonidae</taxon>
        <taxon>Gekkoninae</taxon>
        <taxon>Gekko</taxon>
    </lineage>
</organism>
<dbReference type="Gene3D" id="1.20.900.10">
    <property type="entry name" value="Dbl homology (DH) domain"/>
    <property type="match status" value="1"/>
</dbReference>
<feature type="compositionally biased region" description="Polar residues" evidence="1">
    <location>
        <begin position="1057"/>
        <end position="1077"/>
    </location>
</feature>
<feature type="region of interest" description="Disordered" evidence="1">
    <location>
        <begin position="389"/>
        <end position="421"/>
    </location>
</feature>
<sequence>MHRQAAAATKARGDNYLSIKDSESLDTYIQNTLSSLYPPFEATAATVLWQLFSIVEKFYRGDGLRCLIDFLVPAKRVLQCIQQETCGNYTGLIFYHEGWPLCIHEKVVVQLAPLHKVRLKPGDFYFQIVPVGKQSVRLVLKCLSRHGQGMEEVIVPETMYGYIFTAEFLENVNCERDGCPLESCLLTTGPATYRTPWKNIVNPIFIPTAETILQNYSGNSLLEKLILNNPDAQAMAQTMESSSSRESSTSNDTGSTMIEVPLADSHGHQSSDDSVVCHGPESQSEVESSDTSAEDRKGDEPNPRALSDGYPPTDPISGQATGEPEKTPELAQDILEADASSPPLVKRNGARSITFGTDLSSPRQRGRDSVYFETKRLFRKSYIEALQNPMNLGSSSDESIAEEEHSGHIMDSGEAGSDSRSKICGNCVKQESSSGGVLARGDEPKEGIRFGVHSQGSEEFFVPHEASSMSGCRSDARRSRSLDRTLKSSRSKEHQLRASSDGMFGANPKRLLNGHSVKQEKLDSRFHELNSSENQKSNPARDSRISFRSCESAVNVTPLLLRRENELWANCGDPDCVFPSQFLEANQELLQLGIITLCGNRDRGGRAVLQACIKNGVWSSEHSRVQELTQLLMYLYSIPRKEVRALGLLVLVDARKSQNVPVFFKALAALQGAIPHSVHSVLMLTDKDSTFKPDKEAAFQCDVLTSLKALLRYIDCTQLTADFDGIFPYNHNDWIRFRRKLEPFVTNCQEAIVFLQYSVCSLNNTPTPVTAQEANDLIHKHKTMMKLVLEDELLVTLRLEGGTMLARLRKEEFCNTDDYRDAMETATRLYNQVDEEVHRLVLLSNKCLQQLENFLAMRKFEEGCDQIKAWFENESKKYLSPLDQEQLSLENVKTKQEEFQGFHDRAMQYSQKGLQLIQENSALNSEEEFQSFSRYLNNITVQTEKRRRELEKLIKLYEFYETAHKWMVHCNEYLEHLSAEAKYSPSAIRCLQSYHQEAAKVSAENFQRVNEVILALGSKEELKRWNILWLKCQQAKHHLEEVLSEALKGSSGEETSRTLQEAGQRASHSLGSGSGTQHCPAASADDSSLWDTKSLCTFQQGSLPVGASPFDLDNISTCYSEPVQMPTTRHRKHPLKKIMKKTQSFELTRHESSSHCEQHHPGYTGVYIRGLEVASNIAAERRHTQRSSIKSPLVGRNRSLSSPSRIHHMAEGEEKKRAGSSKVHHIMDEMITTEREYVRSLGYIIDSYFPEMERIDLPQDLRGKRNIIFGNLEKLYDFHCQYFLKELERCTDNPLRVSHSILRHEEQFGMYALYSKNKPQSDALLISHGNAFFKDKQQELGDKMDLASYLLKPIQRMSKYALLLKDLIKECSAAQEQELSALRAAEEMVKFQLRHGNDLLAMDAIRGCDVNLKEQGQLMCQDEFIVCCGRKKYLRHVFLFEDLILFSKTKKIDGGYDIYMYKQSFKTAEIGMTENVGDSGLRFEIWFRRRRKSQDTYILQANSVDTKIVWTNIIGKILWRQALRNRELRMQEMVSMGIGNKPFMDIKPSDAAISDRAIDYIMKGAESRTRASIAVSSFDHSTPFKRPHSTISNSSTSSSSSQSSSSILGSLNLHVYSAPSHPGLAGPPFYHWTHDVRPCIEEDELEQETGSQPSMITESSESSQCTSGESLCGFSGLAQAGFSSLPTEAFPDEEGTPSPGSKPPSQCTSPALSEKSPRSKASPPCLTDVSISSKTNNDHHREERRQLKCFAI</sequence>
<protein>
    <submittedName>
        <fullName evidence="5">Pleckstrin homology domain-containing family G member 4B</fullName>
    </submittedName>
</protein>
<feature type="compositionally biased region" description="Basic and acidic residues" evidence="1">
    <location>
        <begin position="474"/>
        <end position="496"/>
    </location>
</feature>
<dbReference type="Gene3D" id="2.30.29.30">
    <property type="entry name" value="Pleckstrin-homology domain (PH domain)/Phosphotyrosine-binding domain (PTB)"/>
    <property type="match status" value="1"/>
</dbReference>
<dbReference type="PANTHER" id="PTHR45845:SF1">
    <property type="entry name" value="PLECKSTRIN HOMOLOGY AND RHOGEF DOMAIN CONTAINING G4B"/>
    <property type="match status" value="1"/>
</dbReference>
<feature type="region of interest" description="Disordered" evidence="1">
    <location>
        <begin position="1181"/>
        <end position="1222"/>
    </location>
</feature>
<feature type="compositionally biased region" description="Polar residues" evidence="1">
    <location>
        <begin position="281"/>
        <end position="291"/>
    </location>
</feature>
<dbReference type="InterPro" id="IPR011993">
    <property type="entry name" value="PH-like_dom_sf"/>
</dbReference>
<feature type="compositionally biased region" description="Basic and acidic residues" evidence="1">
    <location>
        <begin position="1736"/>
        <end position="1746"/>
    </location>
</feature>
<dbReference type="GeneID" id="107115916"/>
<evidence type="ECO:0000313" key="4">
    <source>
        <dbReference type="Proteomes" id="UP000694871"/>
    </source>
</evidence>
<gene>
    <name evidence="5" type="primary">PLEKHG4B</name>
</gene>
<evidence type="ECO:0000259" key="2">
    <source>
        <dbReference type="PROSITE" id="PS50003"/>
    </source>
</evidence>